<dbReference type="Proteomes" id="UP000005707">
    <property type="component" value="Unassembled WGS sequence"/>
</dbReference>
<evidence type="ECO:0000259" key="1">
    <source>
        <dbReference type="Pfam" id="PF11575"/>
    </source>
</evidence>
<gene>
    <name evidence="2" type="ORF">HLPCO_002408</name>
</gene>
<dbReference type="RefSeq" id="WP_008827054.1">
    <property type="nucleotide sequence ID" value="NZ_AFNU02000010.1"/>
</dbReference>
<name>U2E9G9_9MOLU</name>
<dbReference type="InterPro" id="IPR024726">
    <property type="entry name" value="FhuF_C"/>
</dbReference>
<reference evidence="2 3" key="1">
    <citation type="journal article" date="2011" name="J. Bacteriol.">
        <title>Genome sequence of Haloplasma contractile, an unusual contractile bacterium from a deep-sea anoxic brine lake.</title>
        <authorList>
            <person name="Antunes A."/>
            <person name="Alam I."/>
            <person name="El Dorry H."/>
            <person name="Siam R."/>
            <person name="Robertson A."/>
            <person name="Bajic V.B."/>
            <person name="Stingl U."/>
        </authorList>
    </citation>
    <scope>NUCLEOTIDE SEQUENCE [LARGE SCALE GENOMIC DNA]</scope>
    <source>
        <strain evidence="2 3">SSD-17B</strain>
    </source>
</reference>
<dbReference type="InParanoid" id="U2E9G9"/>
<sequence>MSIKKLKQENNIILDDPPEADYIHSIKSLYDLEKFQSVLNNMNTVSLEETIKMFITEFKLPDFIFGMFIQYKTVVNIKLDNIFINFNDSLLNINIDQYELLPINHKENDMNRELQRLTTHVFNTFINPLVFNSVRLTNIKPIKFYSLIIRRINSIIYNISCPTIKANYITLLNWLREEKNEFFYDPFNFELKDVYVGSLDSTIKVRKSCCMRYMMKGQNRCNTCPQKF</sequence>
<comment type="caution">
    <text evidence="2">The sequence shown here is derived from an EMBL/GenBank/DDBJ whole genome shotgun (WGS) entry which is preliminary data.</text>
</comment>
<reference evidence="2 3" key="2">
    <citation type="journal article" date="2013" name="PLoS ONE">
        <title>INDIGO - INtegrated Data Warehouse of MIcrobial GenOmes with Examples from the Red Sea Extremophiles.</title>
        <authorList>
            <person name="Alam I."/>
            <person name="Antunes A."/>
            <person name="Kamau A.A."/>
            <person name="Ba Alawi W."/>
            <person name="Kalkatawi M."/>
            <person name="Stingl U."/>
            <person name="Bajic V.B."/>
        </authorList>
    </citation>
    <scope>NUCLEOTIDE SEQUENCE [LARGE SCALE GENOMIC DNA]</scope>
    <source>
        <strain evidence="2 3">SSD-17B</strain>
    </source>
</reference>
<dbReference type="OrthoDB" id="2819999at2"/>
<accession>U2E9G9</accession>
<proteinExistence type="predicted"/>
<dbReference type="EMBL" id="AFNU02000010">
    <property type="protein sequence ID" value="ERJ11496.1"/>
    <property type="molecule type" value="Genomic_DNA"/>
</dbReference>
<evidence type="ECO:0000313" key="3">
    <source>
        <dbReference type="Proteomes" id="UP000005707"/>
    </source>
</evidence>
<dbReference type="GO" id="GO:0051537">
    <property type="term" value="F:2 iron, 2 sulfur cluster binding"/>
    <property type="evidence" value="ECO:0007669"/>
    <property type="project" value="InterPro"/>
</dbReference>
<protein>
    <submittedName>
        <fullName evidence="2">FhuF 2Fe-2S domain protein</fullName>
    </submittedName>
</protein>
<dbReference type="Pfam" id="PF11575">
    <property type="entry name" value="FhuF_C"/>
    <property type="match status" value="1"/>
</dbReference>
<organism evidence="2 3">
    <name type="scientific">Haloplasma contractile SSD-17B</name>
    <dbReference type="NCBI Taxonomy" id="1033810"/>
    <lineage>
        <taxon>Bacteria</taxon>
        <taxon>Bacillati</taxon>
        <taxon>Mycoplasmatota</taxon>
        <taxon>Mollicutes</taxon>
        <taxon>Haloplasmatales</taxon>
        <taxon>Haloplasmataceae</taxon>
        <taxon>Haloplasma</taxon>
    </lineage>
</organism>
<feature type="domain" description="Ferric siderophore reductase C-terminal" evidence="1">
    <location>
        <begin position="206"/>
        <end position="225"/>
    </location>
</feature>
<dbReference type="AlphaFoldDB" id="U2E9G9"/>
<keyword evidence="3" id="KW-1185">Reference proteome</keyword>
<evidence type="ECO:0000313" key="2">
    <source>
        <dbReference type="EMBL" id="ERJ11496.1"/>
    </source>
</evidence>